<name>A0A1F5KSX1_9BACT</name>
<dbReference type="AlphaFoldDB" id="A0A1F5KSX1"/>
<organism evidence="1 2">
    <name type="scientific">Candidatus Daviesbacteria bacterium RIFCSPLOWO2_01_FULL_39_12</name>
    <dbReference type="NCBI Taxonomy" id="1797785"/>
    <lineage>
        <taxon>Bacteria</taxon>
        <taxon>Candidatus Daviesiibacteriota</taxon>
    </lineage>
</organism>
<gene>
    <name evidence="1" type="ORF">A3B45_02755</name>
</gene>
<accession>A0A1F5KSX1</accession>
<proteinExistence type="predicted"/>
<evidence type="ECO:0000313" key="2">
    <source>
        <dbReference type="Proteomes" id="UP000178565"/>
    </source>
</evidence>
<evidence type="ECO:0000313" key="1">
    <source>
        <dbReference type="EMBL" id="OGE43925.1"/>
    </source>
</evidence>
<dbReference type="STRING" id="1797785.A3B45_02755"/>
<dbReference type="EMBL" id="MFDM01000011">
    <property type="protein sequence ID" value="OGE43925.1"/>
    <property type="molecule type" value="Genomic_DNA"/>
</dbReference>
<sequence length="95" mass="10974">MQRAVLQIPLPKELKLDAEKAALDYGFSSLQEILRVFIKKLASKTVSLTFEEKGVVYLSEKNEKRYEKMMRDIESGKEKLYTAKSVDDFIKQLNA</sequence>
<reference evidence="1 2" key="1">
    <citation type="journal article" date="2016" name="Nat. Commun.">
        <title>Thousands of microbial genomes shed light on interconnected biogeochemical processes in an aquifer system.</title>
        <authorList>
            <person name="Anantharaman K."/>
            <person name="Brown C.T."/>
            <person name="Hug L.A."/>
            <person name="Sharon I."/>
            <person name="Castelle C.J."/>
            <person name="Probst A.J."/>
            <person name="Thomas B.C."/>
            <person name="Singh A."/>
            <person name="Wilkins M.J."/>
            <person name="Karaoz U."/>
            <person name="Brodie E.L."/>
            <person name="Williams K.H."/>
            <person name="Hubbard S.S."/>
            <person name="Banfield J.F."/>
        </authorList>
    </citation>
    <scope>NUCLEOTIDE SEQUENCE [LARGE SCALE GENOMIC DNA]</scope>
</reference>
<protein>
    <submittedName>
        <fullName evidence="1">Uncharacterized protein</fullName>
    </submittedName>
</protein>
<dbReference type="Proteomes" id="UP000178565">
    <property type="component" value="Unassembled WGS sequence"/>
</dbReference>
<comment type="caution">
    <text evidence="1">The sequence shown here is derived from an EMBL/GenBank/DDBJ whole genome shotgun (WGS) entry which is preliminary data.</text>
</comment>